<gene>
    <name evidence="2" type="ORF">PFX98_09920</name>
</gene>
<dbReference type="AlphaFoldDB" id="A0AA95NJP5"/>
<feature type="domain" description="GAF" evidence="1">
    <location>
        <begin position="161"/>
        <end position="323"/>
    </location>
</feature>
<evidence type="ECO:0000259" key="1">
    <source>
        <dbReference type="SMART" id="SM00065"/>
    </source>
</evidence>
<accession>A0AA95NJP5</accession>
<evidence type="ECO:0000313" key="2">
    <source>
        <dbReference type="EMBL" id="WIT13919.1"/>
    </source>
</evidence>
<dbReference type="RefSeq" id="WP_285235039.1">
    <property type="nucleotide sequence ID" value="NZ_CP116346.1"/>
</dbReference>
<evidence type="ECO:0000313" key="3">
    <source>
        <dbReference type="Proteomes" id="UP001177769"/>
    </source>
</evidence>
<dbReference type="PANTHER" id="PTHR40660">
    <property type="entry name" value="5'-PHOSPHATE OXIDASE PUTATIVE DOMAIN-CONTAINING PROTEIN-RELATED"/>
    <property type="match status" value="1"/>
</dbReference>
<dbReference type="Proteomes" id="UP001177769">
    <property type="component" value="Chromosome"/>
</dbReference>
<proteinExistence type="predicted"/>
<dbReference type="Gene3D" id="2.30.110.10">
    <property type="entry name" value="Electron Transport, Fmn-binding Protein, Chain A"/>
    <property type="match status" value="1"/>
</dbReference>
<dbReference type="InterPro" id="IPR012349">
    <property type="entry name" value="Split_barrel_FMN-bd"/>
</dbReference>
<dbReference type="Pfam" id="PF01243">
    <property type="entry name" value="PNPOx_N"/>
    <property type="match status" value="1"/>
</dbReference>
<dbReference type="Gene3D" id="3.30.450.40">
    <property type="match status" value="1"/>
</dbReference>
<name>A0AA95NJP5_9BURK</name>
<dbReference type="EMBL" id="CP116346">
    <property type="protein sequence ID" value="WIT13919.1"/>
    <property type="molecule type" value="Genomic_DNA"/>
</dbReference>
<dbReference type="Pfam" id="PF01590">
    <property type="entry name" value="GAF"/>
    <property type="match status" value="1"/>
</dbReference>
<dbReference type="InterPro" id="IPR003018">
    <property type="entry name" value="GAF"/>
</dbReference>
<dbReference type="SUPFAM" id="SSF50475">
    <property type="entry name" value="FMN-binding split barrel"/>
    <property type="match status" value="1"/>
</dbReference>
<organism evidence="2 3">
    <name type="scientific">Paucibacter sediminis</name>
    <dbReference type="NCBI Taxonomy" id="3019553"/>
    <lineage>
        <taxon>Bacteria</taxon>
        <taxon>Pseudomonadati</taxon>
        <taxon>Pseudomonadota</taxon>
        <taxon>Betaproteobacteria</taxon>
        <taxon>Burkholderiales</taxon>
        <taxon>Sphaerotilaceae</taxon>
        <taxon>Roseateles</taxon>
    </lineage>
</organism>
<reference evidence="2" key="1">
    <citation type="submission" date="2023-01" db="EMBL/GenBank/DDBJ databases">
        <title>Whole genome sequence of Paucibacter sp. S2-9 isolated from pond sediment.</title>
        <authorList>
            <person name="Jung J.Y."/>
        </authorList>
    </citation>
    <scope>NUCLEOTIDE SEQUENCE</scope>
    <source>
        <strain evidence="2">S2-9</strain>
    </source>
</reference>
<protein>
    <submittedName>
        <fullName evidence="2">GAF domain-containing protein</fullName>
    </submittedName>
</protein>
<keyword evidence="3" id="KW-1185">Reference proteome</keyword>
<dbReference type="KEGG" id="pais:PFX98_09920"/>
<dbReference type="SMART" id="SM00065">
    <property type="entry name" value="GAF"/>
    <property type="match status" value="1"/>
</dbReference>
<dbReference type="SUPFAM" id="SSF55781">
    <property type="entry name" value="GAF domain-like"/>
    <property type="match status" value="1"/>
</dbReference>
<dbReference type="PANTHER" id="PTHR40660:SF1">
    <property type="entry name" value="5'-PHOSPHATE OXIDASE PUTATIVE DOMAIN-CONTAINING PROTEIN-RELATED"/>
    <property type="match status" value="1"/>
</dbReference>
<dbReference type="InterPro" id="IPR011576">
    <property type="entry name" value="Pyridox_Oxase_N"/>
</dbReference>
<sequence>MTRVSLDAIRSCLEGVIPATVATCSADGVPNATYVSQMQYLDARHVALSFQFFNKTRENILANPQVTVLVIDPVTAATYRLELLYLRTETEGALFQSLKAKLAGIASHTGMSGVFKLQGADVYRVLLVERVPGPELERPAPARNLLNALRNSGARLAECGELCTLFDQALAALVSEFGIQHALLLMADEGARCLYTVGSRGYPATGVGSEIAYGNGVIGVAAQYRCAIRISHMTMEYCYGRAGRAAALAQDLTLQAEIPFPGLPEPHSQLAVPILAAGRLLGVLCVESPEDLRFSYDDEDALLTLAALLGLAIHRLQQEEDHAPAARAAALPAPAAAGPTLELRHYALNHSIFIDGDYLIKGVPGAILWKLLRQHRESGRDEFSNRELRMAGDLGLPEVADNLEARLILLQRRLDERCPYMAIEKTGRGQFRLKMMCSLNLVEAET</sequence>
<dbReference type="InterPro" id="IPR029016">
    <property type="entry name" value="GAF-like_dom_sf"/>
</dbReference>